<protein>
    <recommendedName>
        <fullName evidence="1">Ig-like domain-containing protein</fullName>
    </recommendedName>
</protein>
<gene>
    <name evidence="2" type="ORF">FHS57_005347</name>
</gene>
<evidence type="ECO:0000259" key="1">
    <source>
        <dbReference type="Pfam" id="PF19081"/>
    </source>
</evidence>
<proteinExistence type="predicted"/>
<dbReference type="AlphaFoldDB" id="A0A7W5ZPL8"/>
<dbReference type="Pfam" id="PF19081">
    <property type="entry name" value="Ig_7"/>
    <property type="match status" value="1"/>
</dbReference>
<organism evidence="2 3">
    <name type="scientific">Runella defluvii</name>
    <dbReference type="NCBI Taxonomy" id="370973"/>
    <lineage>
        <taxon>Bacteria</taxon>
        <taxon>Pseudomonadati</taxon>
        <taxon>Bacteroidota</taxon>
        <taxon>Cytophagia</taxon>
        <taxon>Cytophagales</taxon>
        <taxon>Spirosomataceae</taxon>
        <taxon>Runella</taxon>
    </lineage>
</organism>
<accession>A0A7W5ZPL8</accession>
<dbReference type="RefSeq" id="WP_183978910.1">
    <property type="nucleotide sequence ID" value="NZ_JACIBY010000015.1"/>
</dbReference>
<name>A0A7W5ZPL8_9BACT</name>
<reference evidence="2 3" key="1">
    <citation type="submission" date="2020-08" db="EMBL/GenBank/DDBJ databases">
        <title>Genomic Encyclopedia of Type Strains, Phase IV (KMG-IV): sequencing the most valuable type-strain genomes for metagenomic binning, comparative biology and taxonomic classification.</title>
        <authorList>
            <person name="Goeker M."/>
        </authorList>
    </citation>
    <scope>NUCLEOTIDE SEQUENCE [LARGE SCALE GENOMIC DNA]</scope>
    <source>
        <strain evidence="2 3">DSM 17976</strain>
    </source>
</reference>
<evidence type="ECO:0000313" key="3">
    <source>
        <dbReference type="Proteomes" id="UP000541352"/>
    </source>
</evidence>
<sequence length="204" mass="22740">MNLLCRRSPLLGFLLMIVSVTHTFSQGKVSFKVTEIICPKVCEGESRYRIVFSLIDAEINSNKGRIQNDTIVDIDPSFDYKVVVTIRPNDATELARQEVIPLPICDPILPDAPLVVSQSTCEGQPIPPLIAFPKDNETVDWYDKPTGGTLLAKGILQYIPTNSGMYYAETRRLDSGCKSLGRTPARLDIQRTMCVPITVKKVRQ</sequence>
<keyword evidence="3" id="KW-1185">Reference proteome</keyword>
<comment type="caution">
    <text evidence="2">The sequence shown here is derived from an EMBL/GenBank/DDBJ whole genome shotgun (WGS) entry which is preliminary data.</text>
</comment>
<evidence type="ECO:0000313" key="2">
    <source>
        <dbReference type="EMBL" id="MBB3841325.1"/>
    </source>
</evidence>
<dbReference type="Proteomes" id="UP000541352">
    <property type="component" value="Unassembled WGS sequence"/>
</dbReference>
<dbReference type="EMBL" id="JACIBY010000015">
    <property type="protein sequence ID" value="MBB3841325.1"/>
    <property type="molecule type" value="Genomic_DNA"/>
</dbReference>
<dbReference type="InterPro" id="IPR044023">
    <property type="entry name" value="Ig_7"/>
</dbReference>
<feature type="domain" description="Ig-like" evidence="1">
    <location>
        <begin position="110"/>
        <end position="189"/>
    </location>
</feature>